<feature type="transmembrane region" description="Helical" evidence="1">
    <location>
        <begin position="6"/>
        <end position="24"/>
    </location>
</feature>
<sequence>MLTLFIVIAFLLGVIVGFCIRILWEKHRSEIADWNWGNLSVDSHGAY</sequence>
<keyword evidence="1" id="KW-0812">Transmembrane</keyword>
<evidence type="ECO:0000313" key="2">
    <source>
        <dbReference type="EMBL" id="QJH95421.1"/>
    </source>
</evidence>
<proteinExistence type="predicted"/>
<evidence type="ECO:0000256" key="1">
    <source>
        <dbReference type="SAM" id="Phobius"/>
    </source>
</evidence>
<reference evidence="2" key="1">
    <citation type="submission" date="2020-03" db="EMBL/GenBank/DDBJ databases">
        <title>The deep terrestrial virosphere.</title>
        <authorList>
            <person name="Holmfeldt K."/>
            <person name="Nilsson E."/>
            <person name="Simone D."/>
            <person name="Lopez-Fernandez M."/>
            <person name="Wu X."/>
            <person name="de Brujin I."/>
            <person name="Lundin D."/>
            <person name="Andersson A."/>
            <person name="Bertilsson S."/>
            <person name="Dopson M."/>
        </authorList>
    </citation>
    <scope>NUCLEOTIDE SEQUENCE</scope>
    <source>
        <strain evidence="2">TM448B00406</strain>
    </source>
</reference>
<keyword evidence="1" id="KW-1133">Transmembrane helix</keyword>
<protein>
    <submittedName>
        <fullName evidence="2">Uncharacterized protein</fullName>
    </submittedName>
</protein>
<organism evidence="2">
    <name type="scientific">viral metagenome</name>
    <dbReference type="NCBI Taxonomy" id="1070528"/>
    <lineage>
        <taxon>unclassified sequences</taxon>
        <taxon>metagenomes</taxon>
        <taxon>organismal metagenomes</taxon>
    </lineage>
</organism>
<dbReference type="EMBL" id="MT144619">
    <property type="protein sequence ID" value="QJH95421.1"/>
    <property type="molecule type" value="Genomic_DNA"/>
</dbReference>
<keyword evidence="1" id="KW-0472">Membrane</keyword>
<dbReference type="AlphaFoldDB" id="A0A6M3XCD0"/>
<gene>
    <name evidence="2" type="ORF">TM448B00406_0037</name>
</gene>
<name>A0A6M3XCD0_9ZZZZ</name>
<accession>A0A6M3XCD0</accession>